<proteinExistence type="inferred from homology"/>
<dbReference type="GeneID" id="94028119"/>
<dbReference type="PANTHER" id="PTHR30069">
    <property type="entry name" value="TONB-DEPENDENT OUTER MEMBRANE RECEPTOR"/>
    <property type="match status" value="1"/>
</dbReference>
<feature type="signal peptide" evidence="13">
    <location>
        <begin position="1"/>
        <end position="22"/>
    </location>
</feature>
<dbReference type="GO" id="GO:0044718">
    <property type="term" value="P:siderophore transmembrane transport"/>
    <property type="evidence" value="ECO:0007669"/>
    <property type="project" value="TreeGrafter"/>
</dbReference>
<comment type="subcellular location">
    <subcellularLocation>
        <location evidence="1 10">Cell outer membrane</location>
        <topology evidence="1 10">Multi-pass membrane protein</topology>
    </subcellularLocation>
</comment>
<dbReference type="InterPro" id="IPR039426">
    <property type="entry name" value="TonB-dep_rcpt-like"/>
</dbReference>
<accession>A0A2K9H8D1</accession>
<dbReference type="Pfam" id="PF07715">
    <property type="entry name" value="Plug"/>
    <property type="match status" value="1"/>
</dbReference>
<evidence type="ECO:0000256" key="7">
    <source>
        <dbReference type="ARBA" id="ARBA00023136"/>
    </source>
</evidence>
<evidence type="ECO:0000256" key="5">
    <source>
        <dbReference type="ARBA" id="ARBA00022729"/>
    </source>
</evidence>
<dbReference type="GO" id="GO:0009279">
    <property type="term" value="C:cell outer membrane"/>
    <property type="evidence" value="ECO:0007669"/>
    <property type="project" value="UniProtKB-SubCell"/>
</dbReference>
<keyword evidence="8 14" id="KW-0675">Receptor</keyword>
<keyword evidence="2 10" id="KW-0813">Transport</keyword>
<dbReference type="InterPro" id="IPR036942">
    <property type="entry name" value="Beta-barrel_TonB_sf"/>
</dbReference>
<comment type="caution">
    <text evidence="14">The sequence shown here is derived from an EMBL/GenBank/DDBJ whole genome shotgun (WGS) entry which is preliminary data.</text>
</comment>
<dbReference type="SUPFAM" id="SSF49464">
    <property type="entry name" value="Carboxypeptidase regulatory domain-like"/>
    <property type="match status" value="1"/>
</dbReference>
<dbReference type="InterPro" id="IPR012910">
    <property type="entry name" value="Plug_dom"/>
</dbReference>
<dbReference type="NCBIfam" id="TIGR04057">
    <property type="entry name" value="SusC_RagA_signa"/>
    <property type="match status" value="1"/>
</dbReference>
<organism evidence="14 15">
    <name type="scientific">Prevotella jejuni</name>
    <dbReference type="NCBI Taxonomy" id="1177574"/>
    <lineage>
        <taxon>Bacteria</taxon>
        <taxon>Pseudomonadati</taxon>
        <taxon>Bacteroidota</taxon>
        <taxon>Bacteroidia</taxon>
        <taxon>Bacteroidales</taxon>
        <taxon>Prevotellaceae</taxon>
        <taxon>Prevotella</taxon>
    </lineage>
</organism>
<gene>
    <name evidence="14" type="ORF">SAMN06265364_12050</name>
</gene>
<dbReference type="AlphaFoldDB" id="A0A2K9H8D1"/>
<evidence type="ECO:0000256" key="4">
    <source>
        <dbReference type="ARBA" id="ARBA00022692"/>
    </source>
</evidence>
<keyword evidence="3 10" id="KW-1134">Transmembrane beta strand</keyword>
<evidence type="ECO:0000256" key="10">
    <source>
        <dbReference type="PROSITE-ProRule" id="PRU01360"/>
    </source>
</evidence>
<protein>
    <submittedName>
        <fullName evidence="14">TonB-dependent outer membrane receptor, SusC/RagA subfamily, signature region</fullName>
    </submittedName>
</protein>
<evidence type="ECO:0000256" key="11">
    <source>
        <dbReference type="RuleBase" id="RU003357"/>
    </source>
</evidence>
<dbReference type="EMBL" id="FZNZ01000020">
    <property type="protein sequence ID" value="SNR93222.1"/>
    <property type="molecule type" value="Genomic_DNA"/>
</dbReference>
<dbReference type="Proteomes" id="UP000198427">
    <property type="component" value="Unassembled WGS sequence"/>
</dbReference>
<evidence type="ECO:0000256" key="9">
    <source>
        <dbReference type="ARBA" id="ARBA00023237"/>
    </source>
</evidence>
<evidence type="ECO:0000256" key="1">
    <source>
        <dbReference type="ARBA" id="ARBA00004571"/>
    </source>
</evidence>
<dbReference type="Pfam" id="PF00593">
    <property type="entry name" value="TonB_dep_Rec_b-barrel"/>
    <property type="match status" value="1"/>
</dbReference>
<dbReference type="RefSeq" id="WP_089366553.1">
    <property type="nucleotide sequence ID" value="NZ_CP023863.1"/>
</dbReference>
<dbReference type="PANTHER" id="PTHR30069:SF29">
    <property type="entry name" value="HEMOGLOBIN AND HEMOGLOBIN-HAPTOGLOBIN-BINDING PROTEIN 1-RELATED"/>
    <property type="match status" value="1"/>
</dbReference>
<keyword evidence="4 10" id="KW-0812">Transmembrane</keyword>
<evidence type="ECO:0000256" key="8">
    <source>
        <dbReference type="ARBA" id="ARBA00023170"/>
    </source>
</evidence>
<dbReference type="Gene3D" id="2.40.170.20">
    <property type="entry name" value="TonB-dependent receptor, beta-barrel domain"/>
    <property type="match status" value="1"/>
</dbReference>
<evidence type="ECO:0000313" key="15">
    <source>
        <dbReference type="Proteomes" id="UP000198427"/>
    </source>
</evidence>
<evidence type="ECO:0000256" key="2">
    <source>
        <dbReference type="ARBA" id="ARBA00022448"/>
    </source>
</evidence>
<dbReference type="InterPro" id="IPR023997">
    <property type="entry name" value="TonB-dep_OMP_SusC/RagA_CS"/>
</dbReference>
<dbReference type="KEGG" id="pje:CRM71_01520"/>
<evidence type="ECO:0000256" key="3">
    <source>
        <dbReference type="ARBA" id="ARBA00022452"/>
    </source>
</evidence>
<sequence length="939" mass="104476">MIKNFKRGIALLAITSTVSLNAQTMYKARVINKDTGEPIIGAVVRGQKDIEAVTDEDGFFSLNTNDDQTLHISYIGFKEQDIKAQTLKGQPTIGLIPGIDLQEVQVTASISSARSQKALGSKVDHIDMSNLSKNAHTNSLSDMLDGKVGGVQMYQSNGKVGMPIRFNMRSGATMSMERDPIIYVDGVKYNSSHISDINSSQDALSALNDLTIDDIASIDVIKGPSAAASYGAEAANGVIVITTKRGKMSNAENRKADIQVKMSLGAATLAKKYDQFVNNDPINNFFQTGWQKTIYTSVSKAFKGNQNLFFSYNMNDVAGIVPGNKDKRHSAKMAYDLRSGRFSLGATASYIHGNISLPQTAMGRYDAIWNLMINQTPWPYVDESTWRAQSWTYGNDRFIGNLRLSYMLPADVKIETIIGADINHTEGIYRLPFGYKLGNNAEGAKNISNRRNSNFNWDIKATRKFHLADRWDLTATLLSQIARQYETLNSISASRFRSDIDNLSAATERTVTESTFEQRTWGLYGEAFLNYDNRLFINAGLRRDASNLIGRNVASIFYPSLSASYNLKNQKFRIAYGESGRLPYPTDARTSYVMSGTSAYGPIVKPQYKGNPDIKPERMREIELGTDWTIRNNHTLSLTLYAQYTSDAIIYDELLSSDGWIGSIPRNVGRVKGHGLELSYNGNLWRQANRHSLDVYANLNYQMNKVTDTGGRDIDNYPNVVKEGQPVYAFYYHTVEKPAFNADGTYNANIGAIESKDYQYLGKPFPSVNGSFGFDLKLFKNITFGTKWNYALGASVYNQSFYNVSGLGDNLKKRNDQLQALANTAVGTAEYNQIAEELAHSARYRANYIEKADFLRLSTLYLGYDLSSLSRKLTKNVVNGMRFSFAIQNVFVLTNYSGADPQVEGNGGTRKQRGIGSLSRDITNTPHPRTYTATLSFTL</sequence>
<comment type="similarity">
    <text evidence="10 11">Belongs to the TonB-dependent receptor family.</text>
</comment>
<keyword evidence="6 11" id="KW-0798">TonB box</keyword>
<evidence type="ECO:0000313" key="14">
    <source>
        <dbReference type="EMBL" id="SNR93222.1"/>
    </source>
</evidence>
<feature type="region of interest" description="Disordered" evidence="12">
    <location>
        <begin position="902"/>
        <end position="926"/>
    </location>
</feature>
<dbReference type="PROSITE" id="PS52016">
    <property type="entry name" value="TONB_DEPENDENT_REC_3"/>
    <property type="match status" value="1"/>
</dbReference>
<dbReference type="OrthoDB" id="9768177at2"/>
<dbReference type="InterPro" id="IPR000531">
    <property type="entry name" value="Beta-barrel_TonB"/>
</dbReference>
<evidence type="ECO:0000256" key="6">
    <source>
        <dbReference type="ARBA" id="ARBA00023077"/>
    </source>
</evidence>
<keyword evidence="9 10" id="KW-0998">Cell outer membrane</keyword>
<dbReference type="SUPFAM" id="SSF56935">
    <property type="entry name" value="Porins"/>
    <property type="match status" value="1"/>
</dbReference>
<name>A0A2K9H8D1_9BACT</name>
<evidence type="ECO:0000256" key="12">
    <source>
        <dbReference type="SAM" id="MobiDB-lite"/>
    </source>
</evidence>
<dbReference type="InterPro" id="IPR008969">
    <property type="entry name" value="CarboxyPept-like_regulatory"/>
</dbReference>
<keyword evidence="15" id="KW-1185">Reference proteome</keyword>
<dbReference type="GO" id="GO:0015344">
    <property type="term" value="F:siderophore uptake transmembrane transporter activity"/>
    <property type="evidence" value="ECO:0007669"/>
    <property type="project" value="TreeGrafter"/>
</dbReference>
<feature type="chain" id="PRO_5043691457" evidence="13">
    <location>
        <begin position="23"/>
        <end position="939"/>
    </location>
</feature>
<keyword evidence="7 10" id="KW-0472">Membrane</keyword>
<dbReference type="InterPro" id="IPR037066">
    <property type="entry name" value="Plug_dom_sf"/>
</dbReference>
<dbReference type="Gene3D" id="2.170.130.10">
    <property type="entry name" value="TonB-dependent receptor, plug domain"/>
    <property type="match status" value="1"/>
</dbReference>
<keyword evidence="5 13" id="KW-0732">Signal</keyword>
<reference evidence="14 15" key="1">
    <citation type="submission" date="2017-06" db="EMBL/GenBank/DDBJ databases">
        <authorList>
            <person name="Varghese N."/>
            <person name="Submissions S."/>
        </authorList>
    </citation>
    <scope>NUCLEOTIDE SEQUENCE [LARGE SCALE GENOMIC DNA]</scope>
    <source>
        <strain evidence="14 15">DSM 26989</strain>
    </source>
</reference>
<evidence type="ECO:0000256" key="13">
    <source>
        <dbReference type="SAM" id="SignalP"/>
    </source>
</evidence>
<dbReference type="Pfam" id="PF13715">
    <property type="entry name" value="CarbopepD_reg_2"/>
    <property type="match status" value="1"/>
</dbReference>